<feature type="transmembrane region" description="Helical" evidence="2">
    <location>
        <begin position="31"/>
        <end position="48"/>
    </location>
</feature>
<dbReference type="EMBL" id="JADIKF010000040">
    <property type="protein sequence ID" value="MBM7131887.1"/>
    <property type="molecule type" value="Genomic_DNA"/>
</dbReference>
<keyword evidence="4" id="KW-1185">Reference proteome</keyword>
<keyword evidence="2" id="KW-0472">Membrane</keyword>
<evidence type="ECO:0000313" key="4">
    <source>
        <dbReference type="Proteomes" id="UP001430193"/>
    </source>
</evidence>
<organism evidence="3 4">
    <name type="scientific">Dyella mobilis</name>
    <dbReference type="NCBI Taxonomy" id="1849582"/>
    <lineage>
        <taxon>Bacteria</taxon>
        <taxon>Pseudomonadati</taxon>
        <taxon>Pseudomonadota</taxon>
        <taxon>Gammaproteobacteria</taxon>
        <taxon>Lysobacterales</taxon>
        <taxon>Rhodanobacteraceae</taxon>
        <taxon>Dyella</taxon>
    </lineage>
</organism>
<protein>
    <recommendedName>
        <fullName evidence="5">Transmembrane protein</fullName>
    </recommendedName>
</protein>
<keyword evidence="2" id="KW-1133">Transmembrane helix</keyword>
<reference evidence="3" key="1">
    <citation type="submission" date="2020-10" db="EMBL/GenBank/DDBJ databases">
        <title>Phylogeny of dyella-like bacteria.</title>
        <authorList>
            <person name="Fu J."/>
        </authorList>
    </citation>
    <scope>NUCLEOTIDE SEQUENCE</scope>
    <source>
        <strain evidence="3">DHON07</strain>
    </source>
</reference>
<keyword evidence="2" id="KW-0812">Transmembrane</keyword>
<name>A0ABS2KL42_9GAMM</name>
<evidence type="ECO:0008006" key="5">
    <source>
        <dbReference type="Google" id="ProtNLM"/>
    </source>
</evidence>
<feature type="region of interest" description="Disordered" evidence="1">
    <location>
        <begin position="1"/>
        <end position="20"/>
    </location>
</feature>
<accession>A0ABS2KL42</accession>
<evidence type="ECO:0000313" key="3">
    <source>
        <dbReference type="EMBL" id="MBM7131887.1"/>
    </source>
</evidence>
<evidence type="ECO:0000256" key="2">
    <source>
        <dbReference type="SAM" id="Phobius"/>
    </source>
</evidence>
<comment type="caution">
    <text evidence="3">The sequence shown here is derived from an EMBL/GenBank/DDBJ whole genome shotgun (WGS) entry which is preliminary data.</text>
</comment>
<dbReference type="Proteomes" id="UP001430193">
    <property type="component" value="Unassembled WGS sequence"/>
</dbReference>
<feature type="compositionally biased region" description="Basic residues" evidence="1">
    <location>
        <begin position="1"/>
        <end position="12"/>
    </location>
</feature>
<gene>
    <name evidence="3" type="ORF">ISS99_20365</name>
</gene>
<sequence length="245" mass="26484">MLQRHGSTRRSHANQAAPFARKSREWLERPVLLALVTLGHLGLLWVMLQPATPFQTDRSRRRIDDDGSMQLRFIHLHVAPPVAAKPVTLAAPAPIAHVPIRRSAPHVAPAALPETAAAPTPTMPSQLLDTSTPAPAAPGYVAGSNGFQQRLRASENASVPNVPGGDFVPGAPRIPMIEERSAGAMAVHFIGYLFGAPHPHCVDVDTWRGMTPQQLIDAHVSQSDIDRIAAENGCVEPERFKNVLH</sequence>
<dbReference type="RefSeq" id="WP_204633434.1">
    <property type="nucleotide sequence ID" value="NZ_BSOC01000001.1"/>
</dbReference>
<evidence type="ECO:0000256" key="1">
    <source>
        <dbReference type="SAM" id="MobiDB-lite"/>
    </source>
</evidence>
<proteinExistence type="predicted"/>